<protein>
    <submittedName>
        <fullName evidence="1">C4-dicarboxylate-specific signal transduction histidine kinase</fullName>
    </submittedName>
</protein>
<dbReference type="RefSeq" id="WP_167940823.1">
    <property type="nucleotide sequence ID" value="NZ_JAATJA010000001.1"/>
</dbReference>
<dbReference type="GO" id="GO:0016301">
    <property type="term" value="F:kinase activity"/>
    <property type="evidence" value="ECO:0007669"/>
    <property type="project" value="UniProtKB-KW"/>
</dbReference>
<dbReference type="AlphaFoldDB" id="A0A846QMV6"/>
<evidence type="ECO:0000313" key="2">
    <source>
        <dbReference type="Proteomes" id="UP000580856"/>
    </source>
</evidence>
<comment type="caution">
    <text evidence="1">The sequence shown here is derived from an EMBL/GenBank/DDBJ whole genome shotgun (WGS) entry which is preliminary data.</text>
</comment>
<reference evidence="1 2" key="1">
    <citation type="submission" date="2020-03" db="EMBL/GenBank/DDBJ databases">
        <title>Genomic Encyclopedia of Type Strains, Phase IV (KMG-IV): sequencing the most valuable type-strain genomes for metagenomic binning, comparative biology and taxonomic classification.</title>
        <authorList>
            <person name="Goeker M."/>
        </authorList>
    </citation>
    <scope>NUCLEOTIDE SEQUENCE [LARGE SCALE GENOMIC DNA]</scope>
    <source>
        <strain evidence="1 2">DSM 24233</strain>
    </source>
</reference>
<gene>
    <name evidence="1" type="ORF">GGQ74_001442</name>
</gene>
<keyword evidence="1" id="KW-0418">Kinase</keyword>
<organism evidence="1 2">
    <name type="scientific">Desulfobaculum xiamenense</name>
    <dbReference type="NCBI Taxonomy" id="995050"/>
    <lineage>
        <taxon>Bacteria</taxon>
        <taxon>Pseudomonadati</taxon>
        <taxon>Thermodesulfobacteriota</taxon>
        <taxon>Desulfovibrionia</taxon>
        <taxon>Desulfovibrionales</taxon>
        <taxon>Desulfovibrionaceae</taxon>
        <taxon>Desulfobaculum</taxon>
    </lineage>
</organism>
<keyword evidence="2" id="KW-1185">Reference proteome</keyword>
<proteinExistence type="predicted"/>
<dbReference type="Gene3D" id="1.10.287.130">
    <property type="match status" value="1"/>
</dbReference>
<accession>A0A846QMV6</accession>
<evidence type="ECO:0000313" key="1">
    <source>
        <dbReference type="EMBL" id="NJB67802.1"/>
    </source>
</evidence>
<sequence>MSAENRCSDTGLACFGRVVASASHEFKNHLATIREKAGLLSDLLAMSARGREVDPARLAGLAADIQQRTVEADEAVKRLNSFAHSVDTLLCEVNVDAHVQLAVGLFARLAAQRGVTVDVDATSGVELSTSSFALLQTLFACLDAATAVAGSGATLRVSVAAVGRGARIGFAGTVPQEVPDVAPLLEMLNAELVTGPEVGLELRLSIGA</sequence>
<keyword evidence="1" id="KW-0808">Transferase</keyword>
<dbReference type="Proteomes" id="UP000580856">
    <property type="component" value="Unassembled WGS sequence"/>
</dbReference>
<dbReference type="EMBL" id="JAATJA010000001">
    <property type="protein sequence ID" value="NJB67802.1"/>
    <property type="molecule type" value="Genomic_DNA"/>
</dbReference>
<name>A0A846QMV6_9BACT</name>